<evidence type="ECO:0000256" key="6">
    <source>
        <dbReference type="ARBA" id="ARBA00022475"/>
    </source>
</evidence>
<evidence type="ECO:0000256" key="5">
    <source>
        <dbReference type="ARBA" id="ARBA00022448"/>
    </source>
</evidence>
<dbReference type="PANTHER" id="PTHR37531">
    <property type="entry name" value="HEME EXPORTER PROTEIN D"/>
    <property type="match status" value="1"/>
</dbReference>
<proteinExistence type="inferred from homology"/>
<sequence length="66" mass="7362">MAFDSLDAFFAMGGYGAYVWSAWAVTALAMVGSVVHARIERRGLLRDLERRARRESATQRKGRDAS</sequence>
<dbReference type="GO" id="GO:0017004">
    <property type="term" value="P:cytochrome complex assembly"/>
    <property type="evidence" value="ECO:0007669"/>
    <property type="project" value="UniProtKB-KW"/>
</dbReference>
<evidence type="ECO:0000256" key="11">
    <source>
        <dbReference type="ARBA" id="ARBA00023136"/>
    </source>
</evidence>
<dbReference type="InterPro" id="IPR007078">
    <property type="entry name" value="Haem_export_protD_CcmD"/>
</dbReference>
<keyword evidence="10 12" id="KW-1133">Transmembrane helix</keyword>
<protein>
    <recommendedName>
        <fullName evidence="4 12">Heme exporter protein D</fullName>
    </recommendedName>
</protein>
<evidence type="ECO:0000313" key="13">
    <source>
        <dbReference type="EMBL" id="SDF81358.1"/>
    </source>
</evidence>
<name>A0A1G7P4X8_9GAMM</name>
<dbReference type="STRING" id="284577.SAMN05216571_102124"/>
<evidence type="ECO:0000313" key="14">
    <source>
        <dbReference type="Proteomes" id="UP000198641"/>
    </source>
</evidence>
<organism evidence="13 14">
    <name type="scientific">Onishia taeanensis</name>
    <dbReference type="NCBI Taxonomy" id="284577"/>
    <lineage>
        <taxon>Bacteria</taxon>
        <taxon>Pseudomonadati</taxon>
        <taxon>Pseudomonadota</taxon>
        <taxon>Gammaproteobacteria</taxon>
        <taxon>Oceanospirillales</taxon>
        <taxon>Halomonadaceae</taxon>
        <taxon>Onishia</taxon>
    </lineage>
</organism>
<evidence type="ECO:0000256" key="2">
    <source>
        <dbReference type="ARBA" id="ARBA00004377"/>
    </source>
</evidence>
<dbReference type="PANTHER" id="PTHR37531:SF1">
    <property type="entry name" value="HEME EXPORTER PROTEIN D"/>
    <property type="match status" value="1"/>
</dbReference>
<gene>
    <name evidence="13" type="ORF">SAMN05216571_102124</name>
</gene>
<keyword evidence="14" id="KW-1185">Reference proteome</keyword>
<reference evidence="13 14" key="1">
    <citation type="submission" date="2016-10" db="EMBL/GenBank/DDBJ databases">
        <authorList>
            <person name="de Groot N.N."/>
        </authorList>
    </citation>
    <scope>NUCLEOTIDE SEQUENCE [LARGE SCALE GENOMIC DNA]</scope>
    <source>
        <strain evidence="13 14">BH539</strain>
    </source>
</reference>
<keyword evidence="8 12" id="KW-0812">Transmembrane</keyword>
<dbReference type="GO" id="GO:0005886">
    <property type="term" value="C:plasma membrane"/>
    <property type="evidence" value="ECO:0007669"/>
    <property type="project" value="UniProtKB-SubCell"/>
</dbReference>
<evidence type="ECO:0000256" key="8">
    <source>
        <dbReference type="ARBA" id="ARBA00022692"/>
    </source>
</evidence>
<evidence type="ECO:0000256" key="10">
    <source>
        <dbReference type="ARBA" id="ARBA00022989"/>
    </source>
</evidence>
<dbReference type="EMBL" id="FNCI01000002">
    <property type="protein sequence ID" value="SDF81358.1"/>
    <property type="molecule type" value="Genomic_DNA"/>
</dbReference>
<evidence type="ECO:0000256" key="1">
    <source>
        <dbReference type="ARBA" id="ARBA00002442"/>
    </source>
</evidence>
<dbReference type="GO" id="GO:0015886">
    <property type="term" value="P:heme transport"/>
    <property type="evidence" value="ECO:0007669"/>
    <property type="project" value="InterPro"/>
</dbReference>
<keyword evidence="6 12" id="KW-1003">Cell membrane</keyword>
<comment type="similarity">
    <text evidence="3 12">Belongs to the CcmD/CycX/HelD family.</text>
</comment>
<keyword evidence="9 12" id="KW-0201">Cytochrome c-type biogenesis</keyword>
<dbReference type="RefSeq" id="WP_092523058.1">
    <property type="nucleotide sequence ID" value="NZ_FNCI01000002.1"/>
</dbReference>
<accession>A0A1G7P4X8</accession>
<evidence type="ECO:0000256" key="3">
    <source>
        <dbReference type="ARBA" id="ARBA00008741"/>
    </source>
</evidence>
<evidence type="ECO:0000256" key="4">
    <source>
        <dbReference type="ARBA" id="ARBA00016461"/>
    </source>
</evidence>
<dbReference type="InterPro" id="IPR052075">
    <property type="entry name" value="Heme_exporter_D"/>
</dbReference>
<comment type="function">
    <text evidence="1 12">Required for the export of heme to the periplasm for the biogenesis of c-type cytochromes.</text>
</comment>
<keyword evidence="5 12" id="KW-0813">Transport</keyword>
<feature type="transmembrane region" description="Helical" evidence="12">
    <location>
        <begin position="20"/>
        <end position="39"/>
    </location>
</feature>
<dbReference type="NCBIfam" id="TIGR03141">
    <property type="entry name" value="cytochro_ccmD"/>
    <property type="match status" value="1"/>
</dbReference>
<dbReference type="AlphaFoldDB" id="A0A1G7P4X8"/>
<keyword evidence="7 12" id="KW-0997">Cell inner membrane</keyword>
<evidence type="ECO:0000256" key="7">
    <source>
        <dbReference type="ARBA" id="ARBA00022519"/>
    </source>
</evidence>
<dbReference type="Proteomes" id="UP000198641">
    <property type="component" value="Unassembled WGS sequence"/>
</dbReference>
<evidence type="ECO:0000256" key="12">
    <source>
        <dbReference type="RuleBase" id="RU363101"/>
    </source>
</evidence>
<keyword evidence="11 12" id="KW-0472">Membrane</keyword>
<comment type="subcellular location">
    <subcellularLocation>
        <location evidence="2 12">Cell inner membrane</location>
        <topology evidence="2 12">Single-pass membrane protein</topology>
    </subcellularLocation>
</comment>
<dbReference type="GO" id="GO:1903607">
    <property type="term" value="P:cytochrome c biosynthetic process"/>
    <property type="evidence" value="ECO:0007669"/>
    <property type="project" value="TreeGrafter"/>
</dbReference>
<dbReference type="Pfam" id="PF04995">
    <property type="entry name" value="CcmD"/>
    <property type="match status" value="1"/>
</dbReference>
<evidence type="ECO:0000256" key="9">
    <source>
        <dbReference type="ARBA" id="ARBA00022748"/>
    </source>
</evidence>
<dbReference type="OrthoDB" id="9815607at2"/>